<feature type="transmembrane region" description="Helical" evidence="7">
    <location>
        <begin position="114"/>
        <end position="131"/>
    </location>
</feature>
<evidence type="ECO:0000256" key="6">
    <source>
        <dbReference type="ARBA" id="ARBA00023136"/>
    </source>
</evidence>
<dbReference type="Gene3D" id="1.20.81.30">
    <property type="entry name" value="Type II secretion system (T2SS), domain F"/>
    <property type="match status" value="1"/>
</dbReference>
<comment type="similarity">
    <text evidence="2">Belongs to the GSP F family.</text>
</comment>
<dbReference type="PANTHER" id="PTHR30012">
    <property type="entry name" value="GENERAL SECRETION PATHWAY PROTEIN"/>
    <property type="match status" value="1"/>
</dbReference>
<proteinExistence type="inferred from homology"/>
<evidence type="ECO:0000313" key="10">
    <source>
        <dbReference type="Proteomes" id="UP000051036"/>
    </source>
</evidence>
<dbReference type="PANTHER" id="PTHR30012:SF0">
    <property type="entry name" value="TYPE II SECRETION SYSTEM PROTEIN F-RELATED"/>
    <property type="match status" value="1"/>
</dbReference>
<keyword evidence="3" id="KW-1003">Cell membrane</keyword>
<evidence type="ECO:0000256" key="4">
    <source>
        <dbReference type="ARBA" id="ARBA00022692"/>
    </source>
</evidence>
<protein>
    <submittedName>
        <fullName evidence="9">Competence protein</fullName>
    </submittedName>
</protein>
<feature type="transmembrane region" description="Helical" evidence="7">
    <location>
        <begin position="151"/>
        <end position="174"/>
    </location>
</feature>
<dbReference type="STRING" id="1423763.FC46_GL000251"/>
<dbReference type="InterPro" id="IPR042094">
    <property type="entry name" value="T2SS_GspF_sf"/>
</dbReference>
<comment type="caution">
    <text evidence="9">The sequence shown here is derived from an EMBL/GenBank/DDBJ whole genome shotgun (WGS) entry which is preliminary data.</text>
</comment>
<dbReference type="PATRIC" id="fig|1423763.3.peg.256"/>
<dbReference type="Pfam" id="PF00482">
    <property type="entry name" value="T2SSF"/>
    <property type="match status" value="2"/>
</dbReference>
<gene>
    <name evidence="9" type="ORF">FC46_GL000251</name>
</gene>
<feature type="transmembrane region" description="Helical" evidence="7">
    <location>
        <begin position="79"/>
        <end position="102"/>
    </location>
</feature>
<accession>A0A0R1ULJ0</accession>
<evidence type="ECO:0000256" key="2">
    <source>
        <dbReference type="ARBA" id="ARBA00005745"/>
    </source>
</evidence>
<name>A0A0R1ULJ0_9LACO</name>
<dbReference type="InterPro" id="IPR003004">
    <property type="entry name" value="GspF/PilC"/>
</dbReference>
<evidence type="ECO:0000256" key="7">
    <source>
        <dbReference type="SAM" id="Phobius"/>
    </source>
</evidence>
<dbReference type="Proteomes" id="UP000051036">
    <property type="component" value="Unassembled WGS sequence"/>
</dbReference>
<dbReference type="GO" id="GO:0005886">
    <property type="term" value="C:plasma membrane"/>
    <property type="evidence" value="ECO:0007669"/>
    <property type="project" value="UniProtKB-SubCell"/>
</dbReference>
<keyword evidence="5 7" id="KW-1133">Transmembrane helix</keyword>
<evidence type="ECO:0000313" key="9">
    <source>
        <dbReference type="EMBL" id="KRL90347.1"/>
    </source>
</evidence>
<sequence>MELMPALWPKKKDLMIKLDQEMKAGGDFSKELLSLGFSKTISTQINLALQQGSLVECLRQLTILNRLKNEQIKKLQAELAYPFVLAGMMVLLLVFMQSFVSMQFSDSHEYTGDILLSLLIVFVIGVSYYFARIVKLLAKQDYESMKKLSKYWFIGKVVQTYVSYLIIYDIGLLLSSGFSLQKMCDYAASQENGSLQQYLGVKIGEKLALGNSLEEIIKEEEFLPDTLLILLKTGSKRENLSKRCLILGNNLFTELTRKIEKMVVNVQPVCFVLLGLCIIGMYLKLLLPMYSIMQGI</sequence>
<evidence type="ECO:0000256" key="5">
    <source>
        <dbReference type="ARBA" id="ARBA00022989"/>
    </source>
</evidence>
<feature type="domain" description="Type II secretion system protein GspF" evidence="8">
    <location>
        <begin position="17"/>
        <end position="100"/>
    </location>
</feature>
<keyword evidence="10" id="KW-1185">Reference proteome</keyword>
<dbReference type="InterPro" id="IPR018076">
    <property type="entry name" value="T2SS_GspF_dom"/>
</dbReference>
<comment type="subcellular location">
    <subcellularLocation>
        <location evidence="1">Cell membrane</location>
        <topology evidence="1">Multi-pass membrane protein</topology>
    </subcellularLocation>
</comment>
<keyword evidence="6 7" id="KW-0472">Membrane</keyword>
<evidence type="ECO:0000256" key="1">
    <source>
        <dbReference type="ARBA" id="ARBA00004651"/>
    </source>
</evidence>
<dbReference type="AlphaFoldDB" id="A0A0R1ULJ0"/>
<keyword evidence="4 7" id="KW-0812">Transmembrane</keyword>
<feature type="transmembrane region" description="Helical" evidence="7">
    <location>
        <begin position="266"/>
        <end position="287"/>
    </location>
</feature>
<evidence type="ECO:0000256" key="3">
    <source>
        <dbReference type="ARBA" id="ARBA00022475"/>
    </source>
</evidence>
<reference evidence="9 10" key="1">
    <citation type="journal article" date="2015" name="Genome Announc.">
        <title>Expanding the biotechnology potential of lactobacilli through comparative genomics of 213 strains and associated genera.</title>
        <authorList>
            <person name="Sun Z."/>
            <person name="Harris H.M."/>
            <person name="McCann A."/>
            <person name="Guo C."/>
            <person name="Argimon S."/>
            <person name="Zhang W."/>
            <person name="Yang X."/>
            <person name="Jeffery I.B."/>
            <person name="Cooney J.C."/>
            <person name="Kagawa T.F."/>
            <person name="Liu W."/>
            <person name="Song Y."/>
            <person name="Salvetti E."/>
            <person name="Wrobel A."/>
            <person name="Rasinkangas P."/>
            <person name="Parkhill J."/>
            <person name="Rea M.C."/>
            <person name="O'Sullivan O."/>
            <person name="Ritari J."/>
            <person name="Douillard F.P."/>
            <person name="Paul Ross R."/>
            <person name="Yang R."/>
            <person name="Briner A.E."/>
            <person name="Felis G.E."/>
            <person name="de Vos W.M."/>
            <person name="Barrangou R."/>
            <person name="Klaenhammer T.R."/>
            <person name="Caufield P.W."/>
            <person name="Cui Y."/>
            <person name="Zhang H."/>
            <person name="O'Toole P.W."/>
        </authorList>
    </citation>
    <scope>NUCLEOTIDE SEQUENCE [LARGE SCALE GENOMIC DNA]</scope>
    <source>
        <strain evidence="9 10">DSM 16043</strain>
    </source>
</reference>
<evidence type="ECO:0000259" key="8">
    <source>
        <dbReference type="Pfam" id="PF00482"/>
    </source>
</evidence>
<dbReference type="EMBL" id="AZFM01000011">
    <property type="protein sequence ID" value="KRL90347.1"/>
    <property type="molecule type" value="Genomic_DNA"/>
</dbReference>
<organism evidence="9 10">
    <name type="scientific">Lactobacillus kalixensis DSM 16043</name>
    <dbReference type="NCBI Taxonomy" id="1423763"/>
    <lineage>
        <taxon>Bacteria</taxon>
        <taxon>Bacillati</taxon>
        <taxon>Bacillota</taxon>
        <taxon>Bacilli</taxon>
        <taxon>Lactobacillales</taxon>
        <taxon>Lactobacillaceae</taxon>
        <taxon>Lactobacillus</taxon>
    </lineage>
</organism>
<feature type="domain" description="Type II secretion system protein GspF" evidence="8">
    <location>
        <begin position="170"/>
        <end position="288"/>
    </location>
</feature>